<keyword evidence="2" id="KW-0238">DNA-binding</keyword>
<dbReference type="InterPro" id="IPR000551">
    <property type="entry name" value="MerR-type_HTH_dom"/>
</dbReference>
<reference evidence="5 6" key="1">
    <citation type="submission" date="2009-03" db="EMBL/GenBank/DDBJ databases">
        <title>Comparison of the complete genome sequences of Rhodococcus erythropolis PR4 and Rhodococcus opacus B4.</title>
        <authorList>
            <person name="Takarada H."/>
            <person name="Sekine M."/>
            <person name="Hosoyama A."/>
            <person name="Yamada R."/>
            <person name="Fujisawa T."/>
            <person name="Omata S."/>
            <person name="Shimizu A."/>
            <person name="Tsukatani N."/>
            <person name="Tanikawa S."/>
            <person name="Fujita N."/>
            <person name="Harayama S."/>
        </authorList>
    </citation>
    <scope>NUCLEOTIDE SEQUENCE [LARGE SCALE GENOMIC DNA]</scope>
    <source>
        <strain evidence="5 6">B4</strain>
    </source>
</reference>
<keyword evidence="1" id="KW-0805">Transcription regulation</keyword>
<accession>C1AS07</accession>
<evidence type="ECO:0000256" key="2">
    <source>
        <dbReference type="ARBA" id="ARBA00023125"/>
    </source>
</evidence>
<dbReference type="SMART" id="SM00422">
    <property type="entry name" value="HTH_MERR"/>
    <property type="match status" value="1"/>
</dbReference>
<evidence type="ECO:0000256" key="3">
    <source>
        <dbReference type="ARBA" id="ARBA00023163"/>
    </source>
</evidence>
<dbReference type="InterPro" id="IPR047057">
    <property type="entry name" value="MerR_fam"/>
</dbReference>
<protein>
    <submittedName>
        <fullName evidence="5">Putative MerR family transcriptional regulator</fullName>
    </submittedName>
</protein>
<dbReference type="OrthoDB" id="9802039at2"/>
<dbReference type="AlphaFoldDB" id="C1AS07"/>
<sequence>MSTYRISQLAELSAVPATTLRFYETAGLLPAARTASGYRVYDDAAVDRLEFISSAKHLGLPLEEIRELLEVWEQGVCAHVRQRMLPMITDRITDADRRIAELSAFSAHLTRVRTELSQPPPAGACGPDCGCLSTAPAAPVAVAFTRTRPDPVPKSDGRPEMPVACTLGGDEQGERIQQWRQVLDSATGREDIDGGLRLRFPADPDLVADVARLAAAEQGCCAFFDFTMQLTPDALVLSVRAPGAAEPLVTELFGVRA</sequence>
<dbReference type="HOGENOM" id="CLU_986641_0_0_11"/>
<dbReference type="PATRIC" id="fig|632772.20.peg.12"/>
<dbReference type="EMBL" id="AP011115">
    <property type="protein sequence ID" value="BAH48256.1"/>
    <property type="molecule type" value="Genomic_DNA"/>
</dbReference>
<keyword evidence="3" id="KW-0804">Transcription</keyword>
<dbReference type="RefSeq" id="WP_012687278.1">
    <property type="nucleotide sequence ID" value="NC_012522.1"/>
</dbReference>
<dbReference type="PANTHER" id="PTHR30204:SF94">
    <property type="entry name" value="HEAVY METAL-DEPENDENT TRANSCRIPTIONAL REGULATOR HI_0293-RELATED"/>
    <property type="match status" value="1"/>
</dbReference>
<dbReference type="Pfam" id="PF13411">
    <property type="entry name" value="MerR_1"/>
    <property type="match status" value="1"/>
</dbReference>
<dbReference type="GO" id="GO:0003677">
    <property type="term" value="F:DNA binding"/>
    <property type="evidence" value="ECO:0007669"/>
    <property type="project" value="UniProtKB-KW"/>
</dbReference>
<evidence type="ECO:0000259" key="4">
    <source>
        <dbReference type="PROSITE" id="PS50937"/>
    </source>
</evidence>
<dbReference type="PROSITE" id="PS50937">
    <property type="entry name" value="HTH_MERR_2"/>
    <property type="match status" value="1"/>
</dbReference>
<proteinExistence type="predicted"/>
<dbReference type="SUPFAM" id="SSF46955">
    <property type="entry name" value="Putative DNA-binding domain"/>
    <property type="match status" value="1"/>
</dbReference>
<organism evidence="5 6">
    <name type="scientific">Rhodococcus opacus (strain B4)</name>
    <dbReference type="NCBI Taxonomy" id="632772"/>
    <lineage>
        <taxon>Bacteria</taxon>
        <taxon>Bacillati</taxon>
        <taxon>Actinomycetota</taxon>
        <taxon>Actinomycetes</taxon>
        <taxon>Mycobacteriales</taxon>
        <taxon>Nocardiaceae</taxon>
        <taxon>Rhodococcus</taxon>
    </lineage>
</organism>
<dbReference type="Proteomes" id="UP000002212">
    <property type="component" value="Chromosome"/>
</dbReference>
<gene>
    <name evidence="5" type="ordered locus">ROP_00090</name>
</gene>
<dbReference type="PANTHER" id="PTHR30204">
    <property type="entry name" value="REDOX-CYCLING DRUG-SENSING TRANSCRIPTIONAL ACTIVATOR SOXR"/>
    <property type="match status" value="1"/>
</dbReference>
<feature type="domain" description="HTH merR-type" evidence="4">
    <location>
        <begin position="3"/>
        <end position="71"/>
    </location>
</feature>
<dbReference type="InterPro" id="IPR009061">
    <property type="entry name" value="DNA-bd_dom_put_sf"/>
</dbReference>
<dbReference type="Gene3D" id="1.10.1660.10">
    <property type="match status" value="1"/>
</dbReference>
<name>C1AS07_RHOOB</name>
<dbReference type="KEGG" id="rop:ROP_00090"/>
<evidence type="ECO:0000313" key="6">
    <source>
        <dbReference type="Proteomes" id="UP000002212"/>
    </source>
</evidence>
<evidence type="ECO:0000256" key="1">
    <source>
        <dbReference type="ARBA" id="ARBA00023015"/>
    </source>
</evidence>
<dbReference type="PRINTS" id="PR00040">
    <property type="entry name" value="HTHMERR"/>
</dbReference>
<dbReference type="GO" id="GO:0003700">
    <property type="term" value="F:DNA-binding transcription factor activity"/>
    <property type="evidence" value="ECO:0007669"/>
    <property type="project" value="InterPro"/>
</dbReference>
<evidence type="ECO:0000313" key="5">
    <source>
        <dbReference type="EMBL" id="BAH48256.1"/>
    </source>
</evidence>
<dbReference type="STRING" id="632772.ROP_00090"/>